<organism evidence="2 3">
    <name type="scientific">Brassica napus</name>
    <name type="common">Rape</name>
    <dbReference type="NCBI Taxonomy" id="3708"/>
    <lineage>
        <taxon>Eukaryota</taxon>
        <taxon>Viridiplantae</taxon>
        <taxon>Streptophyta</taxon>
        <taxon>Embryophyta</taxon>
        <taxon>Tracheophyta</taxon>
        <taxon>Spermatophyta</taxon>
        <taxon>Magnoliopsida</taxon>
        <taxon>eudicotyledons</taxon>
        <taxon>Gunneridae</taxon>
        <taxon>Pentapetalae</taxon>
        <taxon>rosids</taxon>
        <taxon>malvids</taxon>
        <taxon>Brassicales</taxon>
        <taxon>Brassicaceae</taxon>
        <taxon>Brassiceae</taxon>
        <taxon>Brassica</taxon>
    </lineage>
</organism>
<protein>
    <submittedName>
        <fullName evidence="2">Uncharacterized protein</fullName>
    </submittedName>
</protein>
<evidence type="ECO:0000256" key="1">
    <source>
        <dbReference type="SAM" id="Phobius"/>
    </source>
</evidence>
<dbReference type="PANTHER" id="PTHR31963:SF2">
    <property type="entry name" value="ZINC FINGER CONSTANS-LIKE PROTEIN (DUF3537)"/>
    <property type="match status" value="1"/>
</dbReference>
<dbReference type="Proteomes" id="UP000824890">
    <property type="component" value="Unassembled WGS sequence"/>
</dbReference>
<gene>
    <name evidence="2" type="ORF">HID58_046120</name>
</gene>
<name>A0ABQ8AVK3_BRANA</name>
<sequence length="263" mass="29974">LLMPSVVSLGKQFLLPLPCPVASRRRTPLSLRFPNRRWRSIPSQLEELLNQMEIDFVETKNPAFDRGEEEDVGKLRQGAKLVLELGPCKDCERYQYKSFELNIVFSQFLFVDQLSGRMGRLKAQYIQQISNSVRLLVLLSLPYKHIRLRHYLSKISYRFRIFLLLQFLVVTVSQFTTLFQTTAYTGHITLGLFQFSAVVQVVGIILCLQAVTKISHRAQAIASVASKWHAIMLCSSTDTTQIRTSPSGVHLEATTNPPISFQN</sequence>
<evidence type="ECO:0000313" key="2">
    <source>
        <dbReference type="EMBL" id="KAH0896552.1"/>
    </source>
</evidence>
<keyword evidence="1" id="KW-1133">Transmembrane helix</keyword>
<feature type="non-terminal residue" evidence="2">
    <location>
        <position position="1"/>
    </location>
</feature>
<keyword evidence="3" id="KW-1185">Reference proteome</keyword>
<accession>A0ABQ8AVK3</accession>
<dbReference type="PANTHER" id="PTHR31963">
    <property type="entry name" value="RAS GUANINE NUCLEOTIDE EXCHANGE FACTOR K"/>
    <property type="match status" value="1"/>
</dbReference>
<dbReference type="Pfam" id="PF12056">
    <property type="entry name" value="DUF3537"/>
    <property type="match status" value="1"/>
</dbReference>
<dbReference type="EMBL" id="JAGKQM010000012">
    <property type="protein sequence ID" value="KAH0896552.1"/>
    <property type="molecule type" value="Genomic_DNA"/>
</dbReference>
<keyword evidence="1" id="KW-0812">Transmembrane</keyword>
<evidence type="ECO:0000313" key="3">
    <source>
        <dbReference type="Proteomes" id="UP000824890"/>
    </source>
</evidence>
<keyword evidence="1" id="KW-0472">Membrane</keyword>
<comment type="caution">
    <text evidence="2">The sequence shown here is derived from an EMBL/GenBank/DDBJ whole genome shotgun (WGS) entry which is preliminary data.</text>
</comment>
<feature type="transmembrane region" description="Helical" evidence="1">
    <location>
        <begin position="188"/>
        <end position="208"/>
    </location>
</feature>
<proteinExistence type="predicted"/>
<dbReference type="InterPro" id="IPR021924">
    <property type="entry name" value="DUF3537"/>
</dbReference>
<reference evidence="2 3" key="1">
    <citation type="submission" date="2021-05" db="EMBL/GenBank/DDBJ databases">
        <title>Genome Assembly of Synthetic Allotetraploid Brassica napus Reveals Homoeologous Exchanges between Subgenomes.</title>
        <authorList>
            <person name="Davis J.T."/>
        </authorList>
    </citation>
    <scope>NUCLEOTIDE SEQUENCE [LARGE SCALE GENOMIC DNA]</scope>
    <source>
        <strain evidence="3">cv. Da-Ae</strain>
        <tissue evidence="2">Seedling</tissue>
    </source>
</reference>
<feature type="transmembrane region" description="Helical" evidence="1">
    <location>
        <begin position="157"/>
        <end position="176"/>
    </location>
</feature>